<dbReference type="KEGG" id="lpav:PLANPX_6043"/>
<protein>
    <recommendedName>
        <fullName evidence="3">Bacteriophytochrome heme oxygenase BphO</fullName>
    </recommendedName>
</protein>
<gene>
    <name evidence="1" type="ORF">PLANPX_6043</name>
</gene>
<dbReference type="AlphaFoldDB" id="A0A5K7XM14"/>
<dbReference type="CDD" id="cd19166">
    <property type="entry name" value="HemeO-bac"/>
    <property type="match status" value="1"/>
</dbReference>
<name>A0A5K7XM14_9BACT</name>
<dbReference type="Gene3D" id="1.20.910.10">
    <property type="entry name" value="Heme oxygenase-like"/>
    <property type="match status" value="1"/>
</dbReference>
<dbReference type="GO" id="GO:0004392">
    <property type="term" value="F:heme oxygenase (decyclizing) activity"/>
    <property type="evidence" value="ECO:0007669"/>
    <property type="project" value="InterPro"/>
</dbReference>
<evidence type="ECO:0000313" key="1">
    <source>
        <dbReference type="EMBL" id="BBO36431.1"/>
    </source>
</evidence>
<accession>A0A5K7XM14</accession>
<evidence type="ECO:0008006" key="3">
    <source>
        <dbReference type="Google" id="ProtNLM"/>
    </source>
</evidence>
<dbReference type="SUPFAM" id="SSF48613">
    <property type="entry name" value="Heme oxygenase-like"/>
    <property type="match status" value="1"/>
</dbReference>
<dbReference type="Pfam" id="PF01126">
    <property type="entry name" value="Heme_oxygenase"/>
    <property type="match status" value="1"/>
</dbReference>
<proteinExistence type="predicted"/>
<dbReference type="GO" id="GO:0006788">
    <property type="term" value="P:heme oxidation"/>
    <property type="evidence" value="ECO:0007669"/>
    <property type="project" value="InterPro"/>
</dbReference>
<reference evidence="2" key="1">
    <citation type="submission" date="2019-10" db="EMBL/GenBank/DDBJ databases">
        <title>Lacipirellula parvula gen. nov., sp. nov., representing a lineage of planctomycetes widespread in freshwater anoxic habitats, and description of the family Lacipirellulaceae.</title>
        <authorList>
            <person name="Dedysh S.N."/>
            <person name="Kulichevskaya I.S."/>
            <person name="Beletsky A.V."/>
            <person name="Rakitin A.L."/>
            <person name="Mardanov A.V."/>
            <person name="Ivanova A.A."/>
            <person name="Saltykova V.X."/>
            <person name="Rijpstra W.I.C."/>
            <person name="Sinninghe Damste J.S."/>
            <person name="Ravin N.V."/>
        </authorList>
    </citation>
    <scope>NUCLEOTIDE SEQUENCE [LARGE SCALE GENOMIC DNA]</scope>
    <source>
        <strain evidence="2">PX69</strain>
    </source>
</reference>
<dbReference type="Proteomes" id="UP000326837">
    <property type="component" value="Chromosome"/>
</dbReference>
<dbReference type="RefSeq" id="WP_152101605.1">
    <property type="nucleotide sequence ID" value="NZ_AP021861.1"/>
</dbReference>
<dbReference type="InterPro" id="IPR016084">
    <property type="entry name" value="Haem_Oase-like_multi-hlx"/>
</dbReference>
<dbReference type="InterPro" id="IPR016053">
    <property type="entry name" value="Haem_Oase-like"/>
</dbReference>
<keyword evidence="2" id="KW-1185">Reference proteome</keyword>
<sequence>MHLLPLRTRLKDSTHDAHTALERELDLLNPALRLPDYCDLLARFYAYYLPLEASLQRTADRQLMAGRWKCTALADDLRSLGMSSTELRSIAPAATPPLRSVADAVGALYVVEGSTLGGMILARHFFARFGLTSRCGLAFFTCYGERTGEMWQRYLASLAAYDNPRDADRVVAAAVSTFESLAAWLPLPAEPLGAATHNINESERLAAR</sequence>
<dbReference type="EMBL" id="AP021861">
    <property type="protein sequence ID" value="BBO36431.1"/>
    <property type="molecule type" value="Genomic_DNA"/>
</dbReference>
<organism evidence="1 2">
    <name type="scientific">Lacipirellula parvula</name>
    <dbReference type="NCBI Taxonomy" id="2650471"/>
    <lineage>
        <taxon>Bacteria</taxon>
        <taxon>Pseudomonadati</taxon>
        <taxon>Planctomycetota</taxon>
        <taxon>Planctomycetia</taxon>
        <taxon>Pirellulales</taxon>
        <taxon>Lacipirellulaceae</taxon>
        <taxon>Lacipirellula</taxon>
    </lineage>
</organism>
<evidence type="ECO:0000313" key="2">
    <source>
        <dbReference type="Proteomes" id="UP000326837"/>
    </source>
</evidence>